<gene>
    <name evidence="3" type="ORF">DBO85_16750</name>
</gene>
<keyword evidence="2" id="KW-0812">Transmembrane</keyword>
<evidence type="ECO:0000313" key="3">
    <source>
        <dbReference type="EMBL" id="PTU72902.1"/>
    </source>
</evidence>
<evidence type="ECO:0000256" key="2">
    <source>
        <dbReference type="SAM" id="Phobius"/>
    </source>
</evidence>
<feature type="coiled-coil region" evidence="1">
    <location>
        <begin position="46"/>
        <end position="97"/>
    </location>
</feature>
<dbReference type="GO" id="GO:0043683">
    <property type="term" value="P:type IV pilus assembly"/>
    <property type="evidence" value="ECO:0007669"/>
    <property type="project" value="InterPro"/>
</dbReference>
<dbReference type="GO" id="GO:0043107">
    <property type="term" value="P:type IV pilus-dependent motility"/>
    <property type="evidence" value="ECO:0007669"/>
    <property type="project" value="InterPro"/>
</dbReference>
<dbReference type="RefSeq" id="WP_108108560.1">
    <property type="nucleotide sequence ID" value="NZ_QASN01000021.1"/>
</dbReference>
<dbReference type="AlphaFoldDB" id="A0A2T5P596"/>
<organism evidence="3 4">
    <name type="scientific">Pseudomonas mangrovi</name>
    <dbReference type="NCBI Taxonomy" id="2161748"/>
    <lineage>
        <taxon>Bacteria</taxon>
        <taxon>Pseudomonadati</taxon>
        <taxon>Pseudomonadota</taxon>
        <taxon>Gammaproteobacteria</taxon>
        <taxon>Pseudomonadales</taxon>
        <taxon>Pseudomonadaceae</taxon>
        <taxon>Pseudomonas</taxon>
    </lineage>
</organism>
<sequence length="209" mass="23461">MSLSDDLRGINDLDFNNLGSWPAAVRAIACGFVVLAVLVAGYFLHLQELQERLERVAAEEEQLKIDFASKAEKAANLEAYKEQMERLNIKFGALLQQLPSDTEVPGLLEDITRTGLASGLEFDEIKLMPEVAQQFYIELPIQITVAGTYHDFATFVSSVASQDRIVTMHDFEIRHPDDTELKSPIYSAGKMKMSILAKTYRYNDQGVQK</sequence>
<comment type="caution">
    <text evidence="3">The sequence shown here is derived from an EMBL/GenBank/DDBJ whole genome shotgun (WGS) entry which is preliminary data.</text>
</comment>
<keyword evidence="2" id="KW-1133">Transmembrane helix</keyword>
<reference evidence="3 4" key="1">
    <citation type="submission" date="2018-04" db="EMBL/GenBank/DDBJ databases">
        <title>Pseudomonas sp. nov., isolated from mangrove soil.</title>
        <authorList>
            <person name="Chen C."/>
        </authorList>
    </citation>
    <scope>NUCLEOTIDE SEQUENCE [LARGE SCALE GENOMIC DNA]</scope>
    <source>
        <strain evidence="3 4">TC-11</strain>
    </source>
</reference>
<keyword evidence="4" id="KW-1185">Reference proteome</keyword>
<dbReference type="Gene3D" id="3.30.70.60">
    <property type="match status" value="1"/>
</dbReference>
<dbReference type="PIRSF" id="PIRSF016482">
    <property type="entry name" value="PilO"/>
    <property type="match status" value="1"/>
</dbReference>
<proteinExistence type="predicted"/>
<keyword evidence="2" id="KW-0472">Membrane</keyword>
<accession>A0A2T5P596</accession>
<evidence type="ECO:0000256" key="1">
    <source>
        <dbReference type="SAM" id="Coils"/>
    </source>
</evidence>
<keyword evidence="1" id="KW-0175">Coiled coil</keyword>
<dbReference type="OrthoDB" id="9802133at2"/>
<dbReference type="Gene3D" id="1.10.287.540">
    <property type="entry name" value="Helix hairpin bin"/>
    <property type="match status" value="1"/>
</dbReference>
<dbReference type="EMBL" id="QASN01000021">
    <property type="protein sequence ID" value="PTU72902.1"/>
    <property type="molecule type" value="Genomic_DNA"/>
</dbReference>
<dbReference type="PANTHER" id="PTHR39555:SF1">
    <property type="entry name" value="TYPE IV PILUS INNER MEMBRANE COMPONENT PILO"/>
    <property type="match status" value="1"/>
</dbReference>
<dbReference type="Pfam" id="PF04350">
    <property type="entry name" value="PilO"/>
    <property type="match status" value="1"/>
</dbReference>
<dbReference type="PANTHER" id="PTHR39555">
    <property type="entry name" value="FIMBRIAL ASSEMBLY PROTEIN PILO-LIKE PROTEIN-RELATED"/>
    <property type="match status" value="1"/>
</dbReference>
<protein>
    <submittedName>
        <fullName evidence="3">Pilus assembly protein PilP</fullName>
    </submittedName>
</protein>
<feature type="transmembrane region" description="Helical" evidence="2">
    <location>
        <begin position="23"/>
        <end position="45"/>
    </location>
</feature>
<dbReference type="InterPro" id="IPR014717">
    <property type="entry name" value="Transl_elong_EF1B/ribsomal_bS6"/>
</dbReference>
<evidence type="ECO:0000313" key="4">
    <source>
        <dbReference type="Proteomes" id="UP000244064"/>
    </source>
</evidence>
<name>A0A2T5P596_9PSED</name>
<dbReference type="InterPro" id="IPR007445">
    <property type="entry name" value="PilO"/>
</dbReference>
<dbReference type="Proteomes" id="UP000244064">
    <property type="component" value="Unassembled WGS sequence"/>
</dbReference>